<dbReference type="Gene3D" id="3.30.70.1450">
    <property type="entry name" value="Regulator of K+ conductance, C-terminal domain"/>
    <property type="match status" value="2"/>
</dbReference>
<dbReference type="InterPro" id="IPR036291">
    <property type="entry name" value="NAD(P)-bd_dom_sf"/>
</dbReference>
<evidence type="ECO:0000256" key="1">
    <source>
        <dbReference type="ARBA" id="ARBA00004651"/>
    </source>
</evidence>
<protein>
    <submittedName>
        <fullName evidence="5">Potassium transporter</fullName>
    </submittedName>
</protein>
<keyword evidence="2" id="KW-0472">Membrane</keyword>
<dbReference type="PANTHER" id="PTHR43833:SF9">
    <property type="entry name" value="POTASSIUM CHANNEL PROTEIN YUGO-RELATED"/>
    <property type="match status" value="1"/>
</dbReference>
<dbReference type="RefSeq" id="WP_205745249.1">
    <property type="nucleotide sequence ID" value="NZ_BMHA01000012.1"/>
</dbReference>
<evidence type="ECO:0000256" key="2">
    <source>
        <dbReference type="SAM" id="Phobius"/>
    </source>
</evidence>
<dbReference type="Gene3D" id="1.10.287.70">
    <property type="match status" value="1"/>
</dbReference>
<dbReference type="SUPFAM" id="SSF116726">
    <property type="entry name" value="TrkA C-terminal domain-like"/>
    <property type="match status" value="2"/>
</dbReference>
<feature type="transmembrane region" description="Helical" evidence="2">
    <location>
        <begin position="53"/>
        <end position="71"/>
    </location>
</feature>
<dbReference type="GO" id="GO:0006813">
    <property type="term" value="P:potassium ion transport"/>
    <property type="evidence" value="ECO:0007669"/>
    <property type="project" value="InterPro"/>
</dbReference>
<dbReference type="SUPFAM" id="SSF81324">
    <property type="entry name" value="Voltage-gated potassium channels"/>
    <property type="match status" value="1"/>
</dbReference>
<feature type="domain" description="RCK C-terminal" evidence="4">
    <location>
        <begin position="476"/>
        <end position="563"/>
    </location>
</feature>
<keyword evidence="2" id="KW-0812">Transmembrane</keyword>
<dbReference type="InterPro" id="IPR006037">
    <property type="entry name" value="RCK_C"/>
</dbReference>
<feature type="transmembrane region" description="Helical" evidence="2">
    <location>
        <begin position="23"/>
        <end position="41"/>
    </location>
</feature>
<dbReference type="Gene3D" id="3.40.50.720">
    <property type="entry name" value="NAD(P)-binding Rossmann-like Domain"/>
    <property type="match status" value="2"/>
</dbReference>
<dbReference type="GO" id="GO:0005886">
    <property type="term" value="C:plasma membrane"/>
    <property type="evidence" value="ECO:0007669"/>
    <property type="project" value="UniProtKB-SubCell"/>
</dbReference>
<organism evidence="5 6">
    <name type="scientific">Egicoccus halophilus</name>
    <dbReference type="NCBI Taxonomy" id="1670830"/>
    <lineage>
        <taxon>Bacteria</taxon>
        <taxon>Bacillati</taxon>
        <taxon>Actinomycetota</taxon>
        <taxon>Nitriliruptoria</taxon>
        <taxon>Egicoccales</taxon>
        <taxon>Egicoccaceae</taxon>
        <taxon>Egicoccus</taxon>
    </lineage>
</organism>
<feature type="domain" description="RCK C-terminal" evidence="4">
    <location>
        <begin position="264"/>
        <end position="347"/>
    </location>
</feature>
<feature type="domain" description="RCK N-terminal" evidence="3">
    <location>
        <begin position="130"/>
        <end position="245"/>
    </location>
</feature>
<reference evidence="5" key="1">
    <citation type="journal article" date="2014" name="Int. J. Syst. Evol. Microbiol.">
        <title>Complete genome sequence of Corynebacterium casei LMG S-19264T (=DSM 44701T), isolated from a smear-ripened cheese.</title>
        <authorList>
            <consortium name="US DOE Joint Genome Institute (JGI-PGF)"/>
            <person name="Walter F."/>
            <person name="Albersmeier A."/>
            <person name="Kalinowski J."/>
            <person name="Ruckert C."/>
        </authorList>
    </citation>
    <scope>NUCLEOTIDE SEQUENCE</scope>
    <source>
        <strain evidence="5">CGMCC 1.14988</strain>
    </source>
</reference>
<proteinExistence type="predicted"/>
<dbReference type="PROSITE" id="PS51201">
    <property type="entry name" value="RCK_N"/>
    <property type="match status" value="2"/>
</dbReference>
<comment type="subcellular location">
    <subcellularLocation>
        <location evidence="1">Cell membrane</location>
        <topology evidence="1">Multi-pass membrane protein</topology>
    </subcellularLocation>
</comment>
<feature type="domain" description="RCK N-terminal" evidence="3">
    <location>
        <begin position="352"/>
        <end position="464"/>
    </location>
</feature>
<dbReference type="InterPro" id="IPR013099">
    <property type="entry name" value="K_chnl_dom"/>
</dbReference>
<sequence>MLKSFGLLFATLAAPLKRWNVKFAVILVAAFFVMVAVYTVIFHELMALEGRQFTWATSLYWTFVTMSTLGFGDIVFESDLGRMFSVVVLLTGSVFILVLLPFLFIQFIFTPWMSQRENARAPRRVDKDLRDHVVVCGVDPISDALIDRAKAAGMPYVVLIEELDEALRLTDRGYDVMVGSYDDPDTYRDARVQHAALVALTLADEANTNLAFTVREIDEQVPIAALANRGASIDVLELAGCDEVVHLGDLLGRAMARRVVGIDAKTHVIGEFGDLRIAEASVNGTSLVGTTLREADLRNRGHVNVVGVWQDAHFEPAGPDTRLTERSVLILAGSERQLAAYDRQFGVERHLDAPVLVLGGGRVGRAAARALGETGVEAVVVELRPERIREEFTSVLGDAADLSVLETAGLEQAAAALVTSHADDTNVYLTLYLRRLRPDLQVISRATRDRNVSSLQRAGADAVLSYGSIGATALWNAMGRNRRLVVAEGLEIFRVPMPTRLQGESLSQCQLGGRTGCHVVAIARGDHLEANPDPDEPLPAGGDLVLIGDEDAEERFVARYGGRRD</sequence>
<gene>
    <name evidence="5" type="ORF">GCM10011354_29430</name>
</gene>
<dbReference type="Proteomes" id="UP000650511">
    <property type="component" value="Unassembled WGS sequence"/>
</dbReference>
<dbReference type="Pfam" id="PF02080">
    <property type="entry name" value="TrkA_C"/>
    <property type="match status" value="2"/>
</dbReference>
<dbReference type="PANTHER" id="PTHR43833">
    <property type="entry name" value="POTASSIUM CHANNEL PROTEIN 2-RELATED-RELATED"/>
    <property type="match status" value="1"/>
</dbReference>
<name>A0A8J3EUW6_9ACTN</name>
<dbReference type="Pfam" id="PF02254">
    <property type="entry name" value="TrkA_N"/>
    <property type="match status" value="2"/>
</dbReference>
<comment type="caution">
    <text evidence="5">The sequence shown here is derived from an EMBL/GenBank/DDBJ whole genome shotgun (WGS) entry which is preliminary data.</text>
</comment>
<evidence type="ECO:0000259" key="4">
    <source>
        <dbReference type="PROSITE" id="PS51202"/>
    </source>
</evidence>
<dbReference type="Pfam" id="PF07885">
    <property type="entry name" value="Ion_trans_2"/>
    <property type="match status" value="1"/>
</dbReference>
<evidence type="ECO:0000313" key="6">
    <source>
        <dbReference type="Proteomes" id="UP000650511"/>
    </source>
</evidence>
<feature type="transmembrane region" description="Helical" evidence="2">
    <location>
        <begin position="83"/>
        <end position="109"/>
    </location>
</feature>
<dbReference type="InterPro" id="IPR050721">
    <property type="entry name" value="Trk_Ktr_HKT_K-transport"/>
</dbReference>
<accession>A0A8J3EUW6</accession>
<dbReference type="InterPro" id="IPR003148">
    <property type="entry name" value="RCK_N"/>
</dbReference>
<evidence type="ECO:0000313" key="5">
    <source>
        <dbReference type="EMBL" id="GGI08508.1"/>
    </source>
</evidence>
<keyword evidence="6" id="KW-1185">Reference proteome</keyword>
<dbReference type="EMBL" id="BMHA01000012">
    <property type="protein sequence ID" value="GGI08508.1"/>
    <property type="molecule type" value="Genomic_DNA"/>
</dbReference>
<reference evidence="5" key="2">
    <citation type="submission" date="2020-09" db="EMBL/GenBank/DDBJ databases">
        <authorList>
            <person name="Sun Q."/>
            <person name="Zhou Y."/>
        </authorList>
    </citation>
    <scope>NUCLEOTIDE SEQUENCE</scope>
    <source>
        <strain evidence="5">CGMCC 1.14988</strain>
    </source>
</reference>
<dbReference type="SUPFAM" id="SSF51735">
    <property type="entry name" value="NAD(P)-binding Rossmann-fold domains"/>
    <property type="match status" value="2"/>
</dbReference>
<dbReference type="AlphaFoldDB" id="A0A8J3EUW6"/>
<dbReference type="PROSITE" id="PS51202">
    <property type="entry name" value="RCK_C"/>
    <property type="match status" value="2"/>
</dbReference>
<evidence type="ECO:0000259" key="3">
    <source>
        <dbReference type="PROSITE" id="PS51201"/>
    </source>
</evidence>
<dbReference type="GO" id="GO:0008324">
    <property type="term" value="F:monoatomic cation transmembrane transporter activity"/>
    <property type="evidence" value="ECO:0007669"/>
    <property type="project" value="InterPro"/>
</dbReference>
<keyword evidence="2" id="KW-1133">Transmembrane helix</keyword>
<dbReference type="InterPro" id="IPR036721">
    <property type="entry name" value="RCK_C_sf"/>
</dbReference>